<reference evidence="2 3" key="1">
    <citation type="submission" date="2016-10" db="EMBL/GenBank/DDBJ databases">
        <authorList>
            <person name="de Groot N.N."/>
        </authorList>
    </citation>
    <scope>NUCLEOTIDE SEQUENCE [LARGE SCALE GENOMIC DNA]</scope>
    <source>
        <strain evidence="2 3">HLD2</strain>
    </source>
</reference>
<evidence type="ECO:0000256" key="1">
    <source>
        <dbReference type="SAM" id="SignalP"/>
    </source>
</evidence>
<keyword evidence="3" id="KW-1185">Reference proteome</keyword>
<dbReference type="RefSeq" id="WP_092995769.1">
    <property type="nucleotide sequence ID" value="NZ_FMWD01000005.1"/>
</dbReference>
<proteinExistence type="predicted"/>
<protein>
    <submittedName>
        <fullName evidence="2">Uncharacterized protein</fullName>
    </submittedName>
</protein>
<feature type="signal peptide" evidence="1">
    <location>
        <begin position="1"/>
        <end position="22"/>
    </location>
</feature>
<keyword evidence="1" id="KW-0732">Signal</keyword>
<sequence length="74" mass="8101">MKDRLLLFSALLAVVVAPSTDAAFRCFDDSQFPKAIDLYQEKDALHALLAGPQTDEEGRGPVVRLAENGKKWVG</sequence>
<evidence type="ECO:0000313" key="3">
    <source>
        <dbReference type="Proteomes" id="UP000199648"/>
    </source>
</evidence>
<name>A0A1G5QCW1_9GAMM</name>
<dbReference type="Proteomes" id="UP000199648">
    <property type="component" value="Unassembled WGS sequence"/>
</dbReference>
<feature type="chain" id="PRO_5011643131" evidence="1">
    <location>
        <begin position="23"/>
        <end position="74"/>
    </location>
</feature>
<gene>
    <name evidence="2" type="ORF">SAMN03097708_01843</name>
</gene>
<organism evidence="2 3">
    <name type="scientific">Thiohalomonas denitrificans</name>
    <dbReference type="NCBI Taxonomy" id="415747"/>
    <lineage>
        <taxon>Bacteria</taxon>
        <taxon>Pseudomonadati</taxon>
        <taxon>Pseudomonadota</taxon>
        <taxon>Gammaproteobacteria</taxon>
        <taxon>Thiohalomonadales</taxon>
        <taxon>Thiohalomonadaceae</taxon>
        <taxon>Thiohalomonas</taxon>
    </lineage>
</organism>
<evidence type="ECO:0000313" key="2">
    <source>
        <dbReference type="EMBL" id="SCZ59340.1"/>
    </source>
</evidence>
<dbReference type="AlphaFoldDB" id="A0A1G5QCW1"/>
<accession>A0A1G5QCW1</accession>
<dbReference type="EMBL" id="FMWD01000005">
    <property type="protein sequence ID" value="SCZ59340.1"/>
    <property type="molecule type" value="Genomic_DNA"/>
</dbReference>